<keyword evidence="1" id="KW-1133">Transmembrane helix</keyword>
<keyword evidence="1" id="KW-0812">Transmembrane</keyword>
<feature type="domain" description="Extensin-like C-terminal" evidence="2">
    <location>
        <begin position="73"/>
        <end position="246"/>
    </location>
</feature>
<dbReference type="Pfam" id="PF06904">
    <property type="entry name" value="Extensin-like_C"/>
    <property type="match status" value="1"/>
</dbReference>
<reference evidence="3 4" key="1">
    <citation type="journal article" date="2013" name="Int. J. Syst. Evol. Microbiol.">
        <title>Marinicauda pacifica gen. nov., sp. nov., a prosthecate alphaproteobacterium of the family Hyphomonadaceae isolated from deep seawater.</title>
        <authorList>
            <person name="Zhang X.Y."/>
            <person name="Li G.W."/>
            <person name="Wang C.S."/>
            <person name="Zhang Y.J."/>
            <person name="Xu X.W."/>
            <person name="Li H."/>
            <person name="Liu A."/>
            <person name="Liu C."/>
            <person name="Xie B.B."/>
            <person name="Qin Q.L."/>
            <person name="Xu Z."/>
            <person name="Chen X.L."/>
            <person name="Zhou B.C."/>
            <person name="Zhang Y.Z."/>
        </authorList>
    </citation>
    <scope>NUCLEOTIDE SEQUENCE [LARGE SCALE GENOMIC DNA]</scope>
    <source>
        <strain evidence="3 4">P-1 km-3</strain>
    </source>
</reference>
<dbReference type="AlphaFoldDB" id="A0A4S2HBL3"/>
<accession>A0A4S2HBL3</accession>
<gene>
    <name evidence="3" type="ORF">E5162_09945</name>
</gene>
<dbReference type="OrthoDB" id="9809788at2"/>
<feature type="transmembrane region" description="Helical" evidence="1">
    <location>
        <begin position="20"/>
        <end position="39"/>
    </location>
</feature>
<dbReference type="Proteomes" id="UP000305451">
    <property type="component" value="Unassembled WGS sequence"/>
</dbReference>
<dbReference type="RefSeq" id="WP_135945077.1">
    <property type="nucleotide sequence ID" value="NZ_BMEI01000002.1"/>
</dbReference>
<organism evidence="3 4">
    <name type="scientific">Marinicauda pacifica</name>
    <dbReference type="NCBI Taxonomy" id="1133559"/>
    <lineage>
        <taxon>Bacteria</taxon>
        <taxon>Pseudomonadati</taxon>
        <taxon>Pseudomonadota</taxon>
        <taxon>Alphaproteobacteria</taxon>
        <taxon>Maricaulales</taxon>
        <taxon>Maricaulaceae</taxon>
        <taxon>Marinicauda</taxon>
    </lineage>
</organism>
<dbReference type="EMBL" id="SRXV01000002">
    <property type="protein sequence ID" value="TGY93355.1"/>
    <property type="molecule type" value="Genomic_DNA"/>
</dbReference>
<keyword evidence="4" id="KW-1185">Reference proteome</keyword>
<name>A0A4S2HBL3_9PROT</name>
<protein>
    <submittedName>
        <fullName evidence="3">Extensin family protein</fullName>
    </submittedName>
</protein>
<evidence type="ECO:0000256" key="1">
    <source>
        <dbReference type="SAM" id="Phobius"/>
    </source>
</evidence>
<proteinExistence type="predicted"/>
<evidence type="ECO:0000259" key="2">
    <source>
        <dbReference type="Pfam" id="PF06904"/>
    </source>
</evidence>
<evidence type="ECO:0000313" key="3">
    <source>
        <dbReference type="EMBL" id="TGY93355.1"/>
    </source>
</evidence>
<evidence type="ECO:0000313" key="4">
    <source>
        <dbReference type="Proteomes" id="UP000305451"/>
    </source>
</evidence>
<dbReference type="InterPro" id="IPR009683">
    <property type="entry name" value="Extensin-like_C"/>
</dbReference>
<keyword evidence="1" id="KW-0472">Membrane</keyword>
<sequence>MDQPDPDTAHSRWLHRLTILAWIMAAACLGALVGLSIMLTPDRYKPWTPLTLDVPSGPLVETKLAQLRGDFDACLTTLESGTLGFSIAEERDGAGACGWEEAIVIEEASAPFSGPQPVVTRCALAAAFNLWERETLLPAAERHFGEPVTEILHYGTYSCRPVNGREGARLSEHSYANAIDIAGVRLNGGRVVRVQSGWNGEADERAFLRELHEGGCDVFRGVIGPDGDSRHLDHFHFDMGPWDFCR</sequence>
<comment type="caution">
    <text evidence="3">The sequence shown here is derived from an EMBL/GenBank/DDBJ whole genome shotgun (WGS) entry which is preliminary data.</text>
</comment>